<dbReference type="AlphaFoldDB" id="A0A6A4RTV7"/>
<gene>
    <name evidence="1" type="ORF">F2P81_020863</name>
</gene>
<reference evidence="1 2" key="1">
    <citation type="submission" date="2019-06" db="EMBL/GenBank/DDBJ databases">
        <title>Draft genomes of female and male turbot (Scophthalmus maximus).</title>
        <authorList>
            <person name="Xu H."/>
            <person name="Xu X.-W."/>
            <person name="Shao C."/>
            <person name="Chen S."/>
        </authorList>
    </citation>
    <scope>NUCLEOTIDE SEQUENCE [LARGE SCALE GENOMIC DNA]</scope>
    <source>
        <strain evidence="1">Ysfricsl-2016a</strain>
        <tissue evidence="1">Blood</tissue>
    </source>
</reference>
<evidence type="ECO:0000313" key="1">
    <source>
        <dbReference type="EMBL" id="KAF0026126.1"/>
    </source>
</evidence>
<comment type="caution">
    <text evidence="1">The sequence shown here is derived from an EMBL/GenBank/DDBJ whole genome shotgun (WGS) entry which is preliminary data.</text>
</comment>
<organism evidence="1 2">
    <name type="scientific">Scophthalmus maximus</name>
    <name type="common">Turbot</name>
    <name type="synonym">Psetta maxima</name>
    <dbReference type="NCBI Taxonomy" id="52904"/>
    <lineage>
        <taxon>Eukaryota</taxon>
        <taxon>Metazoa</taxon>
        <taxon>Chordata</taxon>
        <taxon>Craniata</taxon>
        <taxon>Vertebrata</taxon>
        <taxon>Euteleostomi</taxon>
        <taxon>Actinopterygii</taxon>
        <taxon>Neopterygii</taxon>
        <taxon>Teleostei</taxon>
        <taxon>Neoteleostei</taxon>
        <taxon>Acanthomorphata</taxon>
        <taxon>Carangaria</taxon>
        <taxon>Pleuronectiformes</taxon>
        <taxon>Pleuronectoidei</taxon>
        <taxon>Scophthalmidae</taxon>
        <taxon>Scophthalmus</taxon>
    </lineage>
</organism>
<proteinExistence type="predicted"/>
<sequence>MRISSLIGWPPFSHTLSRDPERLLSTLRYHYTVNMQFQCEAAANNAVIVQWTCCDPTADLSHGGSRSRKYEFHLRVKFVTHVGILTSAKSAEGENRYASIQTLTLDVCHRTCC</sequence>
<name>A0A6A4RTV7_SCOMX</name>
<dbReference type="Proteomes" id="UP000438429">
    <property type="component" value="Unassembled WGS sequence"/>
</dbReference>
<protein>
    <submittedName>
        <fullName evidence="1">Uncharacterized protein</fullName>
    </submittedName>
</protein>
<dbReference type="EMBL" id="VEVO01000019">
    <property type="protein sequence ID" value="KAF0026126.1"/>
    <property type="molecule type" value="Genomic_DNA"/>
</dbReference>
<accession>A0A6A4RTV7</accession>
<evidence type="ECO:0000313" key="2">
    <source>
        <dbReference type="Proteomes" id="UP000438429"/>
    </source>
</evidence>